<reference evidence="2 3" key="1">
    <citation type="journal article" date="2019" name="Int. J. Syst. Evol. Microbiol.">
        <title>The Global Catalogue of Microorganisms (GCM) 10K type strain sequencing project: providing services to taxonomists for standard genome sequencing and annotation.</title>
        <authorList>
            <consortium name="The Broad Institute Genomics Platform"/>
            <consortium name="The Broad Institute Genome Sequencing Center for Infectious Disease"/>
            <person name="Wu L."/>
            <person name="Ma J."/>
        </authorList>
    </citation>
    <scope>NUCLEOTIDE SEQUENCE [LARGE SCALE GENOMIC DNA]</scope>
    <source>
        <strain evidence="2 3">JCM 15089</strain>
    </source>
</reference>
<evidence type="ECO:0000313" key="3">
    <source>
        <dbReference type="Proteomes" id="UP001499951"/>
    </source>
</evidence>
<name>A0ABN1FBW4_9PROT</name>
<dbReference type="Pfam" id="PF13676">
    <property type="entry name" value="TIR_2"/>
    <property type="match status" value="1"/>
</dbReference>
<dbReference type="EMBL" id="BAAADD010000013">
    <property type="protein sequence ID" value="GAA0587211.1"/>
    <property type="molecule type" value="Genomic_DNA"/>
</dbReference>
<dbReference type="InterPro" id="IPR000157">
    <property type="entry name" value="TIR_dom"/>
</dbReference>
<evidence type="ECO:0000313" key="2">
    <source>
        <dbReference type="EMBL" id="GAA0587211.1"/>
    </source>
</evidence>
<dbReference type="InterPro" id="IPR035897">
    <property type="entry name" value="Toll_tir_struct_dom_sf"/>
</dbReference>
<dbReference type="Gene3D" id="3.40.50.10140">
    <property type="entry name" value="Toll/interleukin-1 receptor homology (TIR) domain"/>
    <property type="match status" value="1"/>
</dbReference>
<proteinExistence type="predicted"/>
<organism evidence="2 3">
    <name type="scientific">Rhizomicrobium electricum</name>
    <dbReference type="NCBI Taxonomy" id="480070"/>
    <lineage>
        <taxon>Bacteria</taxon>
        <taxon>Pseudomonadati</taxon>
        <taxon>Pseudomonadota</taxon>
        <taxon>Alphaproteobacteria</taxon>
        <taxon>Micropepsales</taxon>
        <taxon>Micropepsaceae</taxon>
        <taxon>Rhizomicrobium</taxon>
    </lineage>
</organism>
<comment type="caution">
    <text evidence="2">The sequence shown here is derived from an EMBL/GenBank/DDBJ whole genome shotgun (WGS) entry which is preliminary data.</text>
</comment>
<gene>
    <name evidence="2" type="ORF">GCM10008942_40290</name>
</gene>
<feature type="domain" description="TIR" evidence="1">
    <location>
        <begin position="99"/>
        <end position="197"/>
    </location>
</feature>
<evidence type="ECO:0000259" key="1">
    <source>
        <dbReference type="Pfam" id="PF13676"/>
    </source>
</evidence>
<dbReference type="SUPFAM" id="SSF52200">
    <property type="entry name" value="Toll/Interleukin receptor TIR domain"/>
    <property type="match status" value="1"/>
</dbReference>
<sequence length="409" mass="45213">MARTWRGRPFNARDFMKDLEKQIIDKALNELLKRSRAAGASLTDPETGVHPLVFAWRTPPKGVLITTNGSESYAIALERRLDKQRTDESKRMESDSPVVYLAHASEDKPAARPIAEHLVANGIEVWFDEWEIGAGDSLRRRMDEGLGACTHFVVLLTEKSLKRPWVNEEIDAGFVQKVEGRCKFIPLRMGLSLIALPPLLKGILSPEIDPESPPTLRYLVDQIHGVSAKPPLGEKPRYVQRVGGLAHLSPAAVAIGKHFANVNTTGAEFEPQLSPEEVADATGLSSEDVEIGILDLVQAGMLHETDVIGDSTVWALGPLFITFDEHVHGWRPADDARALAAVMVNNGRDEYDPEELMELTGWSKRRMNAALHAVEKADIARCEQYLDGTDWAVSSLRVSPQTRRAARSA</sequence>
<keyword evidence="3" id="KW-1185">Reference proteome</keyword>
<dbReference type="Proteomes" id="UP001499951">
    <property type="component" value="Unassembled WGS sequence"/>
</dbReference>
<protein>
    <recommendedName>
        <fullName evidence="1">TIR domain-containing protein</fullName>
    </recommendedName>
</protein>
<accession>A0ABN1FBW4</accession>